<feature type="region of interest" description="Disordered" evidence="1">
    <location>
        <begin position="77"/>
        <end position="128"/>
    </location>
</feature>
<dbReference type="AlphaFoldDB" id="A0A4Q8AL09"/>
<name>A0A4Q8AL09_9MICO</name>
<sequence length="128" mass="14114">MFRRRRQTAPVLLAPAPELSSEALFELINNKLTDIIGASGEWTLVRRADGDTDEIFHTMLSRQIAGELTRTVEDGRDALRNEPGTEPSALSWNPAPVAVWADQNRTDQNRADAPRSAHAETASHRAVA</sequence>
<evidence type="ECO:0000313" key="2">
    <source>
        <dbReference type="EMBL" id="RZU64623.1"/>
    </source>
</evidence>
<gene>
    <name evidence="2" type="ORF">EV379_0926</name>
</gene>
<proteinExistence type="predicted"/>
<keyword evidence="3" id="KW-1185">Reference proteome</keyword>
<accession>A0A4Q8AL09</accession>
<evidence type="ECO:0000313" key="3">
    <source>
        <dbReference type="Proteomes" id="UP000291483"/>
    </source>
</evidence>
<organism evidence="2 3">
    <name type="scientific">Microterricola gilva</name>
    <dbReference type="NCBI Taxonomy" id="393267"/>
    <lineage>
        <taxon>Bacteria</taxon>
        <taxon>Bacillati</taxon>
        <taxon>Actinomycetota</taxon>
        <taxon>Actinomycetes</taxon>
        <taxon>Micrococcales</taxon>
        <taxon>Microbacteriaceae</taxon>
        <taxon>Microterricola</taxon>
    </lineage>
</organism>
<dbReference type="EMBL" id="SHLC01000001">
    <property type="protein sequence ID" value="RZU64623.1"/>
    <property type="molecule type" value="Genomic_DNA"/>
</dbReference>
<dbReference type="Proteomes" id="UP000291483">
    <property type="component" value="Unassembled WGS sequence"/>
</dbReference>
<evidence type="ECO:0000256" key="1">
    <source>
        <dbReference type="SAM" id="MobiDB-lite"/>
    </source>
</evidence>
<protein>
    <submittedName>
        <fullName evidence="2">Uncharacterized protein</fullName>
    </submittedName>
</protein>
<feature type="compositionally biased region" description="Basic and acidic residues" evidence="1">
    <location>
        <begin position="104"/>
        <end position="128"/>
    </location>
</feature>
<comment type="caution">
    <text evidence="2">The sequence shown here is derived from an EMBL/GenBank/DDBJ whole genome shotgun (WGS) entry which is preliminary data.</text>
</comment>
<reference evidence="2 3" key="1">
    <citation type="submission" date="2019-02" db="EMBL/GenBank/DDBJ databases">
        <title>Sequencing the genomes of 1000 actinobacteria strains.</title>
        <authorList>
            <person name="Klenk H.-P."/>
        </authorList>
    </citation>
    <scope>NUCLEOTIDE SEQUENCE [LARGE SCALE GENOMIC DNA]</scope>
    <source>
        <strain evidence="2 3">DSM 18319</strain>
    </source>
</reference>